<dbReference type="GeneTree" id="ENSGT00950000182808"/>
<keyword evidence="5 7" id="KW-1133">Transmembrane helix</keyword>
<organism evidence="8 9">
    <name type="scientific">Gadus morhua</name>
    <name type="common">Atlantic cod</name>
    <dbReference type="NCBI Taxonomy" id="8049"/>
    <lineage>
        <taxon>Eukaryota</taxon>
        <taxon>Metazoa</taxon>
        <taxon>Chordata</taxon>
        <taxon>Craniata</taxon>
        <taxon>Vertebrata</taxon>
        <taxon>Euteleostomi</taxon>
        <taxon>Actinopterygii</taxon>
        <taxon>Neopterygii</taxon>
        <taxon>Teleostei</taxon>
        <taxon>Neoteleostei</taxon>
        <taxon>Acanthomorphata</taxon>
        <taxon>Zeiogadaria</taxon>
        <taxon>Gadariae</taxon>
        <taxon>Gadiformes</taxon>
        <taxon>Gadoidei</taxon>
        <taxon>Gadidae</taxon>
        <taxon>Gadus</taxon>
    </lineage>
</organism>
<keyword evidence="9" id="KW-1185">Reference proteome</keyword>
<feature type="transmembrane region" description="Helical" evidence="7">
    <location>
        <begin position="38"/>
        <end position="60"/>
    </location>
</feature>
<comment type="similarity">
    <text evidence="2">Belongs to the bile acid:sodium symporter (BASS) (TC 2.A.28) family.</text>
</comment>
<dbReference type="PANTHER" id="PTHR10361">
    <property type="entry name" value="SODIUM-BILE ACID COTRANSPORTER"/>
    <property type="match status" value="1"/>
</dbReference>
<sequence length="351" mass="38189">MDYDEEWQHNDLWPNGSYSNGSSSGAWETPLSQLLDEILKIVVPITMFCTMVSLGCTMQWSKIKDHMKRPRGMMLAAGAQFGIMPLSAFVLAKAFKLEPLPAVAVLICGCCPGGTLSNMLTLPIQGDMNLSIVMTSCSSVLALAMMPLLLYVYCQGFPGLVGLVPYGRIILGLVLTIVPCTIGILITHFRPQWTRTTSKIILGVLTVAILLIVAAAVTTVGKHILLEMSPSLIAIGSLMPLIGFILGYGLAALFKLNESSRRTISIETGCQNIQLAHAILKLGFPPGVIGNLSIFPFVYILFQLIEAGVLILVSRCYQRYKTKHKAAAEELFQPTDAYIGVEVVREHSPEC</sequence>
<evidence type="ECO:0000313" key="9">
    <source>
        <dbReference type="Proteomes" id="UP000694546"/>
    </source>
</evidence>
<dbReference type="GO" id="GO:0008508">
    <property type="term" value="F:bile acid:sodium symporter activity"/>
    <property type="evidence" value="ECO:0007669"/>
    <property type="project" value="TreeGrafter"/>
</dbReference>
<dbReference type="Gene3D" id="1.20.1530.20">
    <property type="match status" value="1"/>
</dbReference>
<dbReference type="Pfam" id="PF01758">
    <property type="entry name" value="SBF"/>
    <property type="match status" value="1"/>
</dbReference>
<feature type="transmembrane region" description="Helical" evidence="7">
    <location>
        <begin position="132"/>
        <end position="153"/>
    </location>
</feature>
<keyword evidence="4" id="KW-0813">Transport</keyword>
<evidence type="ECO:0000256" key="7">
    <source>
        <dbReference type="SAM" id="Phobius"/>
    </source>
</evidence>
<dbReference type="InterPro" id="IPR004710">
    <property type="entry name" value="Bilac:Na_transpt"/>
</dbReference>
<name>A0A8C4YTU9_GADMO</name>
<dbReference type="AlphaFoldDB" id="A0A8C4YTU9"/>
<dbReference type="GO" id="GO:0016020">
    <property type="term" value="C:membrane"/>
    <property type="evidence" value="ECO:0007669"/>
    <property type="project" value="UniProtKB-SubCell"/>
</dbReference>
<dbReference type="InterPro" id="IPR002657">
    <property type="entry name" value="BilAc:Na_symport/Acr3"/>
</dbReference>
<evidence type="ECO:0000256" key="1">
    <source>
        <dbReference type="ARBA" id="ARBA00004141"/>
    </source>
</evidence>
<dbReference type="Proteomes" id="UP000694546">
    <property type="component" value="Chromosome 21"/>
</dbReference>
<dbReference type="PANTHER" id="PTHR10361:SF40">
    <property type="entry name" value="HEPATIC SODIUM_BILE ACID COTRANSPORTER"/>
    <property type="match status" value="1"/>
</dbReference>
<feature type="transmembrane region" description="Helical" evidence="7">
    <location>
        <begin position="275"/>
        <end position="294"/>
    </location>
</feature>
<dbReference type="Ensembl" id="ENSGMOT00000000593.2">
    <property type="protein sequence ID" value="ENSGMOP00000000564.2"/>
    <property type="gene ID" value="ENSGMOG00000000582.2"/>
</dbReference>
<accession>A0A8C4YTU9</accession>
<comment type="subcellular location">
    <subcellularLocation>
        <location evidence="1">Membrane</location>
        <topology evidence="1">Multi-pass membrane protein</topology>
    </subcellularLocation>
</comment>
<evidence type="ECO:0000256" key="5">
    <source>
        <dbReference type="ARBA" id="ARBA00022989"/>
    </source>
</evidence>
<dbReference type="OMA" id="YLYKRCT"/>
<reference evidence="8" key="2">
    <citation type="submission" date="2025-09" db="UniProtKB">
        <authorList>
            <consortium name="Ensembl"/>
        </authorList>
    </citation>
    <scope>IDENTIFICATION</scope>
</reference>
<feature type="transmembrane region" description="Helical" evidence="7">
    <location>
        <begin position="165"/>
        <end position="188"/>
    </location>
</feature>
<feature type="transmembrane region" description="Helical" evidence="7">
    <location>
        <begin position="300"/>
        <end position="317"/>
    </location>
</feature>
<proteinExistence type="inferred from homology"/>
<feature type="transmembrane region" description="Helical" evidence="7">
    <location>
        <begin position="200"/>
        <end position="220"/>
    </location>
</feature>
<evidence type="ECO:0000313" key="8">
    <source>
        <dbReference type="Ensembl" id="ENSGMOP00000000564.2"/>
    </source>
</evidence>
<keyword evidence="4" id="KW-0769">Symport</keyword>
<dbReference type="OrthoDB" id="203097at2759"/>
<feature type="transmembrane region" description="Helical" evidence="7">
    <location>
        <begin position="72"/>
        <end position="94"/>
    </location>
</feature>
<feature type="transmembrane region" description="Helical" evidence="7">
    <location>
        <begin position="232"/>
        <end position="254"/>
    </location>
</feature>
<evidence type="ECO:0000256" key="3">
    <source>
        <dbReference type="ARBA" id="ARBA00022692"/>
    </source>
</evidence>
<keyword evidence="3 7" id="KW-0812">Transmembrane</keyword>
<evidence type="ECO:0000256" key="2">
    <source>
        <dbReference type="ARBA" id="ARBA00006528"/>
    </source>
</evidence>
<gene>
    <name evidence="8" type="primary">SLC10A1</name>
    <name evidence="8" type="synonym">slc10a1</name>
</gene>
<protein>
    <submittedName>
        <fullName evidence="8">Solute carrier family 10 member 1</fullName>
    </submittedName>
</protein>
<evidence type="ECO:0000256" key="6">
    <source>
        <dbReference type="ARBA" id="ARBA00023136"/>
    </source>
</evidence>
<reference evidence="8" key="1">
    <citation type="submission" date="2025-08" db="UniProtKB">
        <authorList>
            <consortium name="Ensembl"/>
        </authorList>
    </citation>
    <scope>IDENTIFICATION</scope>
</reference>
<keyword evidence="6 7" id="KW-0472">Membrane</keyword>
<dbReference type="InterPro" id="IPR038770">
    <property type="entry name" value="Na+/solute_symporter_sf"/>
</dbReference>
<feature type="transmembrane region" description="Helical" evidence="7">
    <location>
        <begin position="100"/>
        <end position="120"/>
    </location>
</feature>
<evidence type="ECO:0000256" key="4">
    <source>
        <dbReference type="ARBA" id="ARBA00022847"/>
    </source>
</evidence>